<feature type="region of interest" description="Disordered" evidence="1">
    <location>
        <begin position="148"/>
        <end position="255"/>
    </location>
</feature>
<evidence type="ECO:0000256" key="1">
    <source>
        <dbReference type="SAM" id="MobiDB-lite"/>
    </source>
</evidence>
<evidence type="ECO:0000313" key="2">
    <source>
        <dbReference type="EMBL" id="KAK5921478.1"/>
    </source>
</evidence>
<keyword evidence="3" id="KW-1185">Reference proteome</keyword>
<gene>
    <name evidence="2" type="ORF">CesoFtcFv8_000400</name>
</gene>
<dbReference type="Proteomes" id="UP001335648">
    <property type="component" value="Unassembled WGS sequence"/>
</dbReference>
<comment type="caution">
    <text evidence="2">The sequence shown here is derived from an EMBL/GenBank/DDBJ whole genome shotgun (WGS) entry which is preliminary data.</text>
</comment>
<sequence length="255" mass="28301">MALGLPQSKTEQSQALLALFIVSITKRVNSGLRELTLPPSSNSSSESVSSTDSQTEDIVYHIAHILRACMRNDKGLPSPQFSRRSCTFSDDETDIKKIMEAADELLVLTDFGERSATPAGKPPQKSLEEEAEDDEELKIILDFLASESENEASVKPENLPQTSLEEEAEDDEELKIVLDSLASESENEASVKPESPPKRSAKEEEEERLYLETAAEFFPGENEASMKPEKLPETSAEAKGRKRENPQSSFRIPRK</sequence>
<feature type="compositionally biased region" description="Polar residues" evidence="1">
    <location>
        <begin position="246"/>
        <end position="255"/>
    </location>
</feature>
<accession>A0AAN8DNW3</accession>
<feature type="compositionally biased region" description="Basic and acidic residues" evidence="1">
    <location>
        <begin position="189"/>
        <end position="202"/>
    </location>
</feature>
<organism evidence="2 3">
    <name type="scientific">Champsocephalus esox</name>
    <name type="common">pike icefish</name>
    <dbReference type="NCBI Taxonomy" id="159716"/>
    <lineage>
        <taxon>Eukaryota</taxon>
        <taxon>Metazoa</taxon>
        <taxon>Chordata</taxon>
        <taxon>Craniata</taxon>
        <taxon>Vertebrata</taxon>
        <taxon>Euteleostomi</taxon>
        <taxon>Actinopterygii</taxon>
        <taxon>Neopterygii</taxon>
        <taxon>Teleostei</taxon>
        <taxon>Neoteleostei</taxon>
        <taxon>Acanthomorphata</taxon>
        <taxon>Eupercaria</taxon>
        <taxon>Perciformes</taxon>
        <taxon>Notothenioidei</taxon>
        <taxon>Channichthyidae</taxon>
        <taxon>Champsocephalus</taxon>
    </lineage>
</organism>
<evidence type="ECO:0000313" key="3">
    <source>
        <dbReference type="Proteomes" id="UP001335648"/>
    </source>
</evidence>
<dbReference type="EMBL" id="JAULUE010001396">
    <property type="protein sequence ID" value="KAK5921478.1"/>
    <property type="molecule type" value="Genomic_DNA"/>
</dbReference>
<proteinExistence type="predicted"/>
<name>A0AAN8DNW3_9TELE</name>
<reference evidence="2 3" key="1">
    <citation type="journal article" date="2023" name="Mol. Biol. Evol.">
        <title>Genomics of Secondarily Temperate Adaptation in the Only Non-Antarctic Icefish.</title>
        <authorList>
            <person name="Rivera-Colon A.G."/>
            <person name="Rayamajhi N."/>
            <person name="Minhas B.F."/>
            <person name="Madrigal G."/>
            <person name="Bilyk K.T."/>
            <person name="Yoon V."/>
            <person name="Hune M."/>
            <person name="Gregory S."/>
            <person name="Cheng C.H.C."/>
            <person name="Catchen J.M."/>
        </authorList>
    </citation>
    <scope>NUCLEOTIDE SEQUENCE [LARGE SCALE GENOMIC DNA]</scope>
    <source>
        <strain evidence="2">JC2023a</strain>
    </source>
</reference>
<protein>
    <submittedName>
        <fullName evidence="2">Uncharacterized protein</fullName>
    </submittedName>
</protein>
<dbReference type="AlphaFoldDB" id="A0AAN8DNW3"/>
<feature type="compositionally biased region" description="Acidic residues" evidence="1">
    <location>
        <begin position="164"/>
        <end position="173"/>
    </location>
</feature>
<feature type="compositionally biased region" description="Basic and acidic residues" evidence="1">
    <location>
        <begin position="224"/>
        <end position="245"/>
    </location>
</feature>
<feature type="region of interest" description="Disordered" evidence="1">
    <location>
        <begin position="113"/>
        <end position="134"/>
    </location>
</feature>